<evidence type="ECO:0000256" key="5">
    <source>
        <dbReference type="ARBA" id="ARBA00023186"/>
    </source>
</evidence>
<comment type="subcellular location">
    <subcellularLocation>
        <location evidence="1">Mitochondrion</location>
    </subcellularLocation>
</comment>
<evidence type="ECO:0000256" key="1">
    <source>
        <dbReference type="ARBA" id="ARBA00004173"/>
    </source>
</evidence>
<dbReference type="PANTHER" id="PTHR21013">
    <property type="entry name" value="ATP SYNTHASE MITOCHONDRIAL F1 COMPLEX ASSEMBLY FACTOR 2/ATP12 PROTEIN, MITOCHONDRIAL PRECURSOR"/>
    <property type="match status" value="1"/>
</dbReference>
<comment type="similarity">
    <text evidence="2">Belongs to the ATP12 family.</text>
</comment>
<reference evidence="6 7" key="1">
    <citation type="submission" date="2016-07" db="EMBL/GenBank/DDBJ databases">
        <title>Pervasive Adenine N6-methylation of Active Genes in Fungi.</title>
        <authorList>
            <consortium name="DOE Joint Genome Institute"/>
            <person name="Mondo S.J."/>
            <person name="Dannebaum R.O."/>
            <person name="Kuo R.C."/>
            <person name="Labutti K."/>
            <person name="Haridas S."/>
            <person name="Kuo A."/>
            <person name="Salamov A."/>
            <person name="Ahrendt S.R."/>
            <person name="Lipzen A."/>
            <person name="Sullivan W."/>
            <person name="Andreopoulos W.B."/>
            <person name="Clum A."/>
            <person name="Lindquist E."/>
            <person name="Daum C."/>
            <person name="Ramamoorthy G.K."/>
            <person name="Gryganskyi A."/>
            <person name="Culley D."/>
            <person name="Magnuson J.K."/>
            <person name="James T.Y."/>
            <person name="O'Malley M.A."/>
            <person name="Stajich J.E."/>
            <person name="Spatafora J.W."/>
            <person name="Visel A."/>
            <person name="Grigoriev I.V."/>
        </authorList>
    </citation>
    <scope>NUCLEOTIDE SEQUENCE [LARGE SCALE GENOMIC DNA]</scope>
    <source>
        <strain evidence="6 7">68-887.2</strain>
    </source>
</reference>
<evidence type="ECO:0000313" key="7">
    <source>
        <dbReference type="Proteomes" id="UP000193986"/>
    </source>
</evidence>
<dbReference type="Gene3D" id="1.10.3580.10">
    <property type="entry name" value="ATP12 ATPase"/>
    <property type="match status" value="1"/>
</dbReference>
<keyword evidence="7" id="KW-1185">Reference proteome</keyword>
<dbReference type="Pfam" id="PF07542">
    <property type="entry name" value="ATP12"/>
    <property type="match status" value="1"/>
</dbReference>
<dbReference type="InterPro" id="IPR023335">
    <property type="entry name" value="ATP12_ortho_dom_sf"/>
</dbReference>
<dbReference type="Proteomes" id="UP000193986">
    <property type="component" value="Unassembled WGS sequence"/>
</dbReference>
<dbReference type="Gene3D" id="3.30.2180.10">
    <property type="entry name" value="ATP12-like"/>
    <property type="match status" value="1"/>
</dbReference>
<dbReference type="STRING" id="71784.A0A1Y2B993"/>
<evidence type="ECO:0000256" key="3">
    <source>
        <dbReference type="ARBA" id="ARBA00022946"/>
    </source>
</evidence>
<keyword evidence="5" id="KW-0143">Chaperone</keyword>
<evidence type="ECO:0000256" key="2">
    <source>
        <dbReference type="ARBA" id="ARBA00008231"/>
    </source>
</evidence>
<dbReference type="OrthoDB" id="5673at2759"/>
<keyword evidence="4" id="KW-0496">Mitochondrion</keyword>
<dbReference type="SUPFAM" id="SSF160909">
    <property type="entry name" value="ATP12-like"/>
    <property type="match status" value="1"/>
</dbReference>
<evidence type="ECO:0000313" key="6">
    <source>
        <dbReference type="EMBL" id="ORY31266.1"/>
    </source>
</evidence>
<dbReference type="InParanoid" id="A0A1Y2B993"/>
<dbReference type="GO" id="GO:0005739">
    <property type="term" value="C:mitochondrion"/>
    <property type="evidence" value="ECO:0007669"/>
    <property type="project" value="UniProtKB-SubCell"/>
</dbReference>
<dbReference type="PANTHER" id="PTHR21013:SF10">
    <property type="entry name" value="ATP SYNTHASE MITOCHONDRIAL F1 COMPLEX ASSEMBLY FACTOR 2"/>
    <property type="match status" value="1"/>
</dbReference>
<comment type="caution">
    <text evidence="6">The sequence shown here is derived from an EMBL/GenBank/DDBJ whole genome shotgun (WGS) entry which is preliminary data.</text>
</comment>
<dbReference type="EMBL" id="MCFC01000016">
    <property type="protein sequence ID" value="ORY31266.1"/>
    <property type="molecule type" value="Genomic_DNA"/>
</dbReference>
<dbReference type="InterPro" id="IPR042272">
    <property type="entry name" value="ATP12_ATP_synth-F1-assembly_N"/>
</dbReference>
<accession>A0A1Y2B993</accession>
<sequence>MNTLTRSSRLLCPRCSRLAPVYIPSRRFTAQSVLRAQVAPGPALSQTNRAEITLRRFWKTVHIKREEDGTYQITLDHRNLKTPSGALLRVPPQRRLLALLVAHEWDNQDEVLKQHALPLTSLASRAIDGLSNDQTRQRVIDDLLRYLETDTICFPSDRPDALVRLQKEHWDPLHQWLKDEYGVQLVLAEGFAPARQSEETVKVLRGLVEKMDNFELAAFERAAYASKSFVIALALCTGRLSADAAAHAAHVEVTSQIEKWGEVEDTHDVDHHDIRRSLGSAACALVKV</sequence>
<dbReference type="AlphaFoldDB" id="A0A1Y2B993"/>
<name>A0A1Y2B993_9TREE</name>
<keyword evidence="3" id="KW-0809">Transit peptide</keyword>
<organism evidence="6 7">
    <name type="scientific">Naematelia encephala</name>
    <dbReference type="NCBI Taxonomy" id="71784"/>
    <lineage>
        <taxon>Eukaryota</taxon>
        <taxon>Fungi</taxon>
        <taxon>Dikarya</taxon>
        <taxon>Basidiomycota</taxon>
        <taxon>Agaricomycotina</taxon>
        <taxon>Tremellomycetes</taxon>
        <taxon>Tremellales</taxon>
        <taxon>Naemateliaceae</taxon>
        <taxon>Naematelia</taxon>
    </lineage>
</organism>
<dbReference type="FunCoup" id="A0A1Y2B993">
    <property type="interactions" value="301"/>
</dbReference>
<gene>
    <name evidence="6" type="ORF">BCR39DRAFT_527206</name>
</gene>
<proteinExistence type="inferred from homology"/>
<dbReference type="GO" id="GO:0033615">
    <property type="term" value="P:mitochondrial proton-transporting ATP synthase complex assembly"/>
    <property type="evidence" value="ECO:0007669"/>
    <property type="project" value="TreeGrafter"/>
</dbReference>
<evidence type="ECO:0008006" key="8">
    <source>
        <dbReference type="Google" id="ProtNLM"/>
    </source>
</evidence>
<evidence type="ECO:0000256" key="4">
    <source>
        <dbReference type="ARBA" id="ARBA00023128"/>
    </source>
</evidence>
<protein>
    <recommendedName>
        <fullName evidence="8">ATP12-domain-containing protein</fullName>
    </recommendedName>
</protein>
<dbReference type="InterPro" id="IPR011419">
    <property type="entry name" value="ATP12_ATP_synth-F1-assembly"/>
</dbReference>